<organism evidence="3 4">
    <name type="scientific">Lolium multiflorum</name>
    <name type="common">Italian ryegrass</name>
    <name type="synonym">Lolium perenne subsp. multiflorum</name>
    <dbReference type="NCBI Taxonomy" id="4521"/>
    <lineage>
        <taxon>Eukaryota</taxon>
        <taxon>Viridiplantae</taxon>
        <taxon>Streptophyta</taxon>
        <taxon>Embryophyta</taxon>
        <taxon>Tracheophyta</taxon>
        <taxon>Spermatophyta</taxon>
        <taxon>Magnoliopsida</taxon>
        <taxon>Liliopsida</taxon>
        <taxon>Poales</taxon>
        <taxon>Poaceae</taxon>
        <taxon>BOP clade</taxon>
        <taxon>Pooideae</taxon>
        <taxon>Poodae</taxon>
        <taxon>Poeae</taxon>
        <taxon>Poeae Chloroplast Group 2 (Poeae type)</taxon>
        <taxon>Loliodinae</taxon>
        <taxon>Loliinae</taxon>
        <taxon>Lolium</taxon>
    </lineage>
</organism>
<name>A0AAD8T3G4_LOLMU</name>
<evidence type="ECO:0000313" key="3">
    <source>
        <dbReference type="EMBL" id="KAK1668343.1"/>
    </source>
</evidence>
<proteinExistence type="predicted"/>
<gene>
    <name evidence="3" type="ORF">QYE76_056502</name>
</gene>
<comment type="caution">
    <text evidence="3">The sequence shown here is derived from an EMBL/GenBank/DDBJ whole genome shotgun (WGS) entry which is preliminary data.</text>
</comment>
<feature type="region of interest" description="Disordered" evidence="2">
    <location>
        <begin position="43"/>
        <end position="79"/>
    </location>
</feature>
<evidence type="ECO:0000256" key="1">
    <source>
        <dbReference type="SAM" id="Coils"/>
    </source>
</evidence>
<evidence type="ECO:0000313" key="4">
    <source>
        <dbReference type="Proteomes" id="UP001231189"/>
    </source>
</evidence>
<keyword evidence="4" id="KW-1185">Reference proteome</keyword>
<feature type="region of interest" description="Disordered" evidence="2">
    <location>
        <begin position="130"/>
        <end position="190"/>
    </location>
</feature>
<keyword evidence="1" id="KW-0175">Coiled coil</keyword>
<dbReference type="EMBL" id="JAUUTY010000003">
    <property type="protein sequence ID" value="KAK1668343.1"/>
    <property type="molecule type" value="Genomic_DNA"/>
</dbReference>
<dbReference type="AlphaFoldDB" id="A0AAD8T3G4"/>
<sequence length="190" mass="20324">MSPPSHRRATRGRCCAAPALLREPAAALPPAPPLQVMMAGEELPTKNPRTRGPNLERNVDPNAFGSGPKVPPPPSRLDEVRTMLSTPLTVGGDVVTVEADLEAHRQLLLQQAEELAAAKRQLAITQREFEHAHGFTPGGNNPSRAGMIRKRGGSLGAEIERDGTEAPAPSAELPVYNTPDKNMRAAARRS</sequence>
<reference evidence="3" key="1">
    <citation type="submission" date="2023-07" db="EMBL/GenBank/DDBJ databases">
        <title>A chromosome-level genome assembly of Lolium multiflorum.</title>
        <authorList>
            <person name="Chen Y."/>
            <person name="Copetti D."/>
            <person name="Kolliker R."/>
            <person name="Studer B."/>
        </authorList>
    </citation>
    <scope>NUCLEOTIDE SEQUENCE</scope>
    <source>
        <strain evidence="3">02402/16</strain>
        <tissue evidence="3">Leaf</tissue>
    </source>
</reference>
<evidence type="ECO:0000256" key="2">
    <source>
        <dbReference type="SAM" id="MobiDB-lite"/>
    </source>
</evidence>
<dbReference type="Proteomes" id="UP001231189">
    <property type="component" value="Unassembled WGS sequence"/>
</dbReference>
<feature type="coiled-coil region" evidence="1">
    <location>
        <begin position="101"/>
        <end position="128"/>
    </location>
</feature>
<protein>
    <submittedName>
        <fullName evidence="3">Uncharacterized protein</fullName>
    </submittedName>
</protein>
<accession>A0AAD8T3G4</accession>